<sequence>MLCDLGKDEHLPDSLIIASLNPINASTSTANMRLILYLFCLSLLAWLTLCNPISIVRRTDEKMTVPSVGDFKEALKDK</sequence>
<accession>A0A6A6GIT7</accession>
<evidence type="ECO:0000313" key="2">
    <source>
        <dbReference type="EMBL" id="KAF2225626.1"/>
    </source>
</evidence>
<evidence type="ECO:0000256" key="1">
    <source>
        <dbReference type="SAM" id="Phobius"/>
    </source>
</evidence>
<keyword evidence="1" id="KW-1133">Transmembrane helix</keyword>
<protein>
    <submittedName>
        <fullName evidence="2">Uncharacterized protein</fullName>
    </submittedName>
</protein>
<reference evidence="3" key="1">
    <citation type="journal article" date="2020" name="Stud. Mycol.">
        <title>101 Dothideomycetes genomes: A test case for predicting lifestyles and emergence of pathogens.</title>
        <authorList>
            <person name="Haridas S."/>
            <person name="Albert R."/>
            <person name="Binder M."/>
            <person name="Bloem J."/>
            <person name="LaButti K."/>
            <person name="Salamov A."/>
            <person name="Andreopoulos B."/>
            <person name="Baker S."/>
            <person name="Barry K."/>
            <person name="Bills G."/>
            <person name="Bluhm B."/>
            <person name="Cannon C."/>
            <person name="Castanera R."/>
            <person name="Culley D."/>
            <person name="Daum C."/>
            <person name="Ezra D."/>
            <person name="Gonzalez J."/>
            <person name="Henrissat B."/>
            <person name="Kuo A."/>
            <person name="Liang C."/>
            <person name="Lipzen A."/>
            <person name="Lutzoni F."/>
            <person name="Magnuson J."/>
            <person name="Mondo S."/>
            <person name="Nolan M."/>
            <person name="Ohm R."/>
            <person name="Pangilinan J."/>
            <person name="Park H.-J."/>
            <person name="Ramirez L."/>
            <person name="Alfaro M."/>
            <person name="Sun H."/>
            <person name="Tritt A."/>
            <person name="Yoshinaga Y."/>
            <person name="Zwiers L.-H."/>
            <person name="Turgeon B."/>
            <person name="Goodwin S."/>
            <person name="Spatafora J."/>
            <person name="Crous P."/>
            <person name="Grigoriev I."/>
        </authorList>
    </citation>
    <scope>NUCLEOTIDE SEQUENCE [LARGE SCALE GENOMIC DNA]</scope>
    <source>
        <strain evidence="3">CECT 20119</strain>
    </source>
</reference>
<feature type="transmembrane region" description="Helical" evidence="1">
    <location>
        <begin position="34"/>
        <end position="53"/>
    </location>
</feature>
<dbReference type="AlphaFoldDB" id="A0A6A6GIT7"/>
<organism evidence="2 3">
    <name type="scientific">Elsinoe ampelina</name>
    <dbReference type="NCBI Taxonomy" id="302913"/>
    <lineage>
        <taxon>Eukaryota</taxon>
        <taxon>Fungi</taxon>
        <taxon>Dikarya</taxon>
        <taxon>Ascomycota</taxon>
        <taxon>Pezizomycotina</taxon>
        <taxon>Dothideomycetes</taxon>
        <taxon>Dothideomycetidae</taxon>
        <taxon>Myriangiales</taxon>
        <taxon>Elsinoaceae</taxon>
        <taxon>Elsinoe</taxon>
    </lineage>
</organism>
<keyword evidence="1" id="KW-0472">Membrane</keyword>
<keyword evidence="1" id="KW-0812">Transmembrane</keyword>
<proteinExistence type="predicted"/>
<gene>
    <name evidence="2" type="ORF">BDZ85DRAFT_68924</name>
</gene>
<dbReference type="Proteomes" id="UP000799538">
    <property type="component" value="Unassembled WGS sequence"/>
</dbReference>
<name>A0A6A6GIT7_9PEZI</name>
<keyword evidence="3" id="KW-1185">Reference proteome</keyword>
<dbReference type="EMBL" id="ML992503">
    <property type="protein sequence ID" value="KAF2225626.1"/>
    <property type="molecule type" value="Genomic_DNA"/>
</dbReference>
<evidence type="ECO:0000313" key="3">
    <source>
        <dbReference type="Proteomes" id="UP000799538"/>
    </source>
</evidence>